<keyword evidence="10" id="KW-1185">Reference proteome</keyword>
<dbReference type="GO" id="GO:0005886">
    <property type="term" value="C:plasma membrane"/>
    <property type="evidence" value="ECO:0007669"/>
    <property type="project" value="UniProtKB-SubCell"/>
</dbReference>
<dbReference type="InterPro" id="IPR025857">
    <property type="entry name" value="MacB_PCD"/>
</dbReference>
<evidence type="ECO:0000256" key="3">
    <source>
        <dbReference type="ARBA" id="ARBA00022692"/>
    </source>
</evidence>
<evidence type="ECO:0000256" key="1">
    <source>
        <dbReference type="ARBA" id="ARBA00004651"/>
    </source>
</evidence>
<feature type="transmembrane region" description="Helical" evidence="6">
    <location>
        <begin position="771"/>
        <end position="791"/>
    </location>
</feature>
<feature type="domain" description="ABC3 transporter permease C-terminal" evidence="7">
    <location>
        <begin position="299"/>
        <end position="414"/>
    </location>
</feature>
<feature type="transmembrane region" description="Helical" evidence="6">
    <location>
        <begin position="388"/>
        <end position="414"/>
    </location>
</feature>
<dbReference type="Pfam" id="PF02687">
    <property type="entry name" value="FtsX"/>
    <property type="match status" value="2"/>
</dbReference>
<accession>A0A7G5GWE0</accession>
<evidence type="ECO:0000256" key="2">
    <source>
        <dbReference type="ARBA" id="ARBA00022475"/>
    </source>
</evidence>
<feature type="transmembrane region" description="Helical" evidence="6">
    <location>
        <begin position="21"/>
        <end position="42"/>
    </location>
</feature>
<feature type="domain" description="ABC3 transporter permease C-terminal" evidence="7">
    <location>
        <begin position="688"/>
        <end position="801"/>
    </location>
</feature>
<dbReference type="InterPro" id="IPR050250">
    <property type="entry name" value="Macrolide_Exporter_MacB"/>
</dbReference>
<keyword evidence="4 6" id="KW-1133">Transmembrane helix</keyword>
<evidence type="ECO:0000256" key="5">
    <source>
        <dbReference type="ARBA" id="ARBA00023136"/>
    </source>
</evidence>
<keyword evidence="3 6" id="KW-0812">Transmembrane</keyword>
<feature type="transmembrane region" description="Helical" evidence="6">
    <location>
        <begin position="737"/>
        <end position="756"/>
    </location>
</feature>
<evidence type="ECO:0000256" key="4">
    <source>
        <dbReference type="ARBA" id="ARBA00022989"/>
    </source>
</evidence>
<dbReference type="Proteomes" id="UP000515369">
    <property type="component" value="Chromosome"/>
</dbReference>
<dbReference type="PANTHER" id="PTHR30572:SF18">
    <property type="entry name" value="ABC-TYPE MACROLIDE FAMILY EXPORT SYSTEM PERMEASE COMPONENT 2"/>
    <property type="match status" value="1"/>
</dbReference>
<evidence type="ECO:0000313" key="9">
    <source>
        <dbReference type="EMBL" id="QMW03182.1"/>
    </source>
</evidence>
<evidence type="ECO:0000259" key="8">
    <source>
        <dbReference type="Pfam" id="PF12704"/>
    </source>
</evidence>
<dbReference type="InterPro" id="IPR003838">
    <property type="entry name" value="ABC3_permease_C"/>
</dbReference>
<dbReference type="EMBL" id="CP059732">
    <property type="protein sequence ID" value="QMW03182.1"/>
    <property type="molecule type" value="Genomic_DNA"/>
</dbReference>
<feature type="transmembrane region" description="Helical" evidence="6">
    <location>
        <begin position="685"/>
        <end position="709"/>
    </location>
</feature>
<gene>
    <name evidence="9" type="ORF">H3H32_35840</name>
</gene>
<feature type="domain" description="MacB-like periplasmic core" evidence="8">
    <location>
        <begin position="525"/>
        <end position="611"/>
    </location>
</feature>
<name>A0A7G5GWE0_9BACT</name>
<dbReference type="GO" id="GO:0022857">
    <property type="term" value="F:transmembrane transporter activity"/>
    <property type="evidence" value="ECO:0007669"/>
    <property type="project" value="TreeGrafter"/>
</dbReference>
<protein>
    <submittedName>
        <fullName evidence="9">ABC transporter permease</fullName>
    </submittedName>
</protein>
<evidence type="ECO:0000313" key="10">
    <source>
        <dbReference type="Proteomes" id="UP000515369"/>
    </source>
</evidence>
<keyword evidence="2" id="KW-1003">Cell membrane</keyword>
<dbReference type="AlphaFoldDB" id="A0A7G5GWE0"/>
<dbReference type="PANTHER" id="PTHR30572">
    <property type="entry name" value="MEMBRANE COMPONENT OF TRANSPORTER-RELATED"/>
    <property type="match status" value="1"/>
</dbReference>
<dbReference type="Pfam" id="PF12704">
    <property type="entry name" value="MacB_PCD"/>
    <property type="match status" value="2"/>
</dbReference>
<feature type="transmembrane region" description="Helical" evidence="6">
    <location>
        <begin position="349"/>
        <end position="368"/>
    </location>
</feature>
<organism evidence="9 10">
    <name type="scientific">Spirosoma foliorum</name>
    <dbReference type="NCBI Taxonomy" id="2710596"/>
    <lineage>
        <taxon>Bacteria</taxon>
        <taxon>Pseudomonadati</taxon>
        <taxon>Bacteroidota</taxon>
        <taxon>Cytophagia</taxon>
        <taxon>Cytophagales</taxon>
        <taxon>Cytophagaceae</taxon>
        <taxon>Spirosoma</taxon>
    </lineage>
</organism>
<feature type="transmembrane region" description="Helical" evidence="6">
    <location>
        <begin position="435"/>
        <end position="456"/>
    </location>
</feature>
<sequence length="808" mass="90178">MFLNYLKIAWRTLRKQQGFTFINIFGLAVGLACCMLIMLYVLDELSFDRYNAKADRIYRIQSDIKFGGNDMHFAVSPDPMGETLKKDYPQVEQFVRLHQRGTWSVKRAGETTNLREDNITFADSTLFDVFTLPLVSGDPKRALAEPNTVVISESAAKRYFGNQNPMGQALVFDNNRTFKVSGVMRDMPQNSHFHSDFFLSMLNDDYQWGQWLSHNHHTYLLLKPGTNPTAFARNFDTVVKKYIGPKVMQFTGSSLEKFSKAGNQLSYWLIPLTDIHLHSKQQIELAPNSDSQYIYIFSAVALFILLIACINFMNLSTARSANRAKEVGVRKVMGSERQQLIGQFMTESILTTVLAMLLALVIVAIALPGFNKISAKSLSSAQLVSSHYLPFLIALPILVGLLAGSYPAILLSSFKPISVLKGRINVSFKSAGLRSGLVVFQFAMSVVLIVGTIIVYRQITYIQTKNLGFSREQLLTINNTYSIGNQAETFKQEILRLPGVVSGSTSGFLPTPSERTDCAFFAEGQSDGNKSVHMQAWSIDYDYVKTMGMQIVQGRNLSKAFGSDSSGIILNETAARTLGYSNPIGKRIWRFEDAQLQVRKLYTIVGIVKNFHFESLRRNIGALSMILQPNSGAITFRLSSAHITDLVPQIEAKWKQMAPGQPFSYQFMDDSFDEMYRAEQRVGTIALTFAALAILIACLGLFGLAAFMAEQRTKEIGVRKVLGASVPSIIGLLSKDFLKLVLIAILIASPIAWYAMSRWLNDFAYKIDIEWWMFALAGLLAVGIALLTVSFQSVKAALMNPVKSLRSE</sequence>
<reference evidence="9 10" key="1">
    <citation type="submission" date="2020-07" db="EMBL/GenBank/DDBJ databases">
        <title>Spirosoma foliorum sp. nov., isolated from the leaves on the Nejang mountain Korea, Republic of.</title>
        <authorList>
            <person name="Ho H."/>
            <person name="Lee Y.-J."/>
            <person name="Nurcahyanto D.-A."/>
            <person name="Kim S.-G."/>
        </authorList>
    </citation>
    <scope>NUCLEOTIDE SEQUENCE [LARGE SCALE GENOMIC DNA]</scope>
    <source>
        <strain evidence="9 10">PL0136</strain>
    </source>
</reference>
<feature type="domain" description="MacB-like periplasmic core" evidence="8">
    <location>
        <begin position="20"/>
        <end position="235"/>
    </location>
</feature>
<evidence type="ECO:0000259" key="7">
    <source>
        <dbReference type="Pfam" id="PF02687"/>
    </source>
</evidence>
<proteinExistence type="predicted"/>
<evidence type="ECO:0000256" key="6">
    <source>
        <dbReference type="SAM" id="Phobius"/>
    </source>
</evidence>
<dbReference type="KEGG" id="sfol:H3H32_35840"/>
<dbReference type="RefSeq" id="WP_182460468.1">
    <property type="nucleotide sequence ID" value="NZ_CP059732.1"/>
</dbReference>
<dbReference type="PROSITE" id="PS51257">
    <property type="entry name" value="PROKAR_LIPOPROTEIN"/>
    <property type="match status" value="1"/>
</dbReference>
<keyword evidence="5 6" id="KW-0472">Membrane</keyword>
<comment type="subcellular location">
    <subcellularLocation>
        <location evidence="1">Cell membrane</location>
        <topology evidence="1">Multi-pass membrane protein</topology>
    </subcellularLocation>
</comment>
<feature type="transmembrane region" description="Helical" evidence="6">
    <location>
        <begin position="293"/>
        <end position="315"/>
    </location>
</feature>